<feature type="region of interest" description="Disordered" evidence="1">
    <location>
        <begin position="336"/>
        <end position="358"/>
    </location>
</feature>
<name>A0ABQ5B6C8_9ASTR</name>
<accession>A0ABQ5B6C8</accession>
<organism evidence="2 3">
    <name type="scientific">Tanacetum coccineum</name>
    <dbReference type="NCBI Taxonomy" id="301880"/>
    <lineage>
        <taxon>Eukaryota</taxon>
        <taxon>Viridiplantae</taxon>
        <taxon>Streptophyta</taxon>
        <taxon>Embryophyta</taxon>
        <taxon>Tracheophyta</taxon>
        <taxon>Spermatophyta</taxon>
        <taxon>Magnoliopsida</taxon>
        <taxon>eudicotyledons</taxon>
        <taxon>Gunneridae</taxon>
        <taxon>Pentapetalae</taxon>
        <taxon>asterids</taxon>
        <taxon>campanulids</taxon>
        <taxon>Asterales</taxon>
        <taxon>Asteraceae</taxon>
        <taxon>Asteroideae</taxon>
        <taxon>Anthemideae</taxon>
        <taxon>Anthemidinae</taxon>
        <taxon>Tanacetum</taxon>
    </lineage>
</organism>
<feature type="compositionally biased region" description="Polar residues" evidence="1">
    <location>
        <begin position="218"/>
        <end position="231"/>
    </location>
</feature>
<keyword evidence="3" id="KW-1185">Reference proteome</keyword>
<reference evidence="2" key="2">
    <citation type="submission" date="2022-01" db="EMBL/GenBank/DDBJ databases">
        <authorList>
            <person name="Yamashiro T."/>
            <person name="Shiraishi A."/>
            <person name="Satake H."/>
            <person name="Nakayama K."/>
        </authorList>
    </citation>
    <scope>NUCLEOTIDE SEQUENCE</scope>
</reference>
<protein>
    <submittedName>
        <fullName evidence="2">Uncharacterized protein</fullName>
    </submittedName>
</protein>
<comment type="caution">
    <text evidence="2">The sequence shown here is derived from an EMBL/GenBank/DDBJ whole genome shotgun (WGS) entry which is preliminary data.</text>
</comment>
<evidence type="ECO:0000313" key="2">
    <source>
        <dbReference type="EMBL" id="GJT10136.1"/>
    </source>
</evidence>
<reference evidence="2" key="1">
    <citation type="journal article" date="2022" name="Int. J. Mol. Sci.">
        <title>Draft Genome of Tanacetum Coccineum: Genomic Comparison of Closely Related Tanacetum-Family Plants.</title>
        <authorList>
            <person name="Yamashiro T."/>
            <person name="Shiraishi A."/>
            <person name="Nakayama K."/>
            <person name="Satake H."/>
        </authorList>
    </citation>
    <scope>NUCLEOTIDE SEQUENCE</scope>
</reference>
<feature type="region of interest" description="Disordered" evidence="1">
    <location>
        <begin position="437"/>
        <end position="478"/>
    </location>
</feature>
<feature type="region of interest" description="Disordered" evidence="1">
    <location>
        <begin position="205"/>
        <end position="257"/>
    </location>
</feature>
<feature type="region of interest" description="Disordered" evidence="1">
    <location>
        <begin position="98"/>
        <end position="173"/>
    </location>
</feature>
<feature type="compositionally biased region" description="Basic and acidic residues" evidence="1">
    <location>
        <begin position="438"/>
        <end position="452"/>
    </location>
</feature>
<proteinExistence type="predicted"/>
<evidence type="ECO:0000256" key="1">
    <source>
        <dbReference type="SAM" id="MobiDB-lite"/>
    </source>
</evidence>
<dbReference type="Proteomes" id="UP001151760">
    <property type="component" value="Unassembled WGS sequence"/>
</dbReference>
<sequence>MLWGINTSTNVDYAELIWEEFVQAMQTFLTNKANLGTSLFHLAEEDLRLGNLKFVSKGEIDEVFGMPIPNELILNNIRNASYYNAYLEMVVKHDQKVDAEKEGKRKYASTKQPKPKPAIEKSSKPAPAPKPKVTKVKPSKASTAKPPKPKPAKEKSTKATPLQKASKGEGEEFDMERAIQMSLESFQAQGHARVRGVAIQELLQRPSDHSLRTPATKEASTGPSTQPQDDTAANIVCDSPSPADAETRVESDKTNSGGDIEILQIAEEIGEDVTNQVQESLNFSADEHVIIEDPLSETGTLSSMKNLEDAYAIGDQFINDKSTDDEQEYSMVGSNLTTTTTTPLPPPPQQQSTTESELAERVTTLEKKLSDLEQTNKNLDNTTRNLGSRVYTLELRDLPHKIDEAVHENVKEVVQIALQAPLRDRFRDLSEEAMGEFLDEKDKSYKRRRDDQDPLPPPPDSDLSKRRRHDTGASGLHHTSSSSVIRYYFQLDERLATPEPTWVILTSHIPDAENNWANALASTYQAPVENSLLENTGDMRTFMNWYCQKMGKTELTQADLEGQAYEVVKPFYPDVIDWANPEGDQVRIDISKPLPLNGPPVVFPVSNNEWKIMRFNEIYKFSDGTLTNIMEALDYRVKEYKVNRLNPVDSNMLEKLRENVLINHKPNGEHINAPLESMRDSVSVCCVSVNVEFLMIKPSTRDTIRGTYVIGAGRLRSSYVNVTSSLSSKVMITRAFFLEMTSLYASLPTAITHISMSLLKNIRFELVTYGPGGPLKAAVLLLSYPDLITFLDLGPVNSDFVKLPFLWTLFHCNLRDERLLGVLLRDAALCGGYIKLAQLFSASGIWDVRMTQVGSGVASLSSSGIGFNHSDLCLIFGRWTESVSCELDILAESGVGMSSTGCSA</sequence>
<gene>
    <name evidence="2" type="ORF">Tco_0857178</name>
</gene>
<evidence type="ECO:0000313" key="3">
    <source>
        <dbReference type="Proteomes" id="UP001151760"/>
    </source>
</evidence>
<dbReference type="EMBL" id="BQNB010012965">
    <property type="protein sequence ID" value="GJT10136.1"/>
    <property type="molecule type" value="Genomic_DNA"/>
</dbReference>